<dbReference type="SMART" id="SM00406">
    <property type="entry name" value="IGv"/>
    <property type="match status" value="1"/>
</dbReference>
<dbReference type="Pfam" id="PF07686">
    <property type="entry name" value="V-set"/>
    <property type="match status" value="1"/>
</dbReference>
<dbReference type="GeneTree" id="ENSGT00940000164625"/>
<dbReference type="PANTHER" id="PTHR23268">
    <property type="entry name" value="T-CELL RECEPTOR BETA CHAIN"/>
    <property type="match status" value="1"/>
</dbReference>
<dbReference type="Pfam" id="PF07654">
    <property type="entry name" value="C1-set"/>
    <property type="match status" value="1"/>
</dbReference>
<reference evidence="5" key="2">
    <citation type="submission" date="2025-09" db="UniProtKB">
        <authorList>
            <consortium name="Ensembl"/>
        </authorList>
    </citation>
    <scope>IDENTIFICATION</scope>
</reference>
<keyword evidence="6" id="KW-1185">Reference proteome</keyword>
<dbReference type="SUPFAM" id="SSF48726">
    <property type="entry name" value="Immunoglobulin"/>
    <property type="match status" value="2"/>
</dbReference>
<dbReference type="FunFam" id="2.60.40.10:FF:000283">
    <property type="entry name" value="Immunoglobulin kappa constant"/>
    <property type="match status" value="1"/>
</dbReference>
<keyword evidence="2" id="KW-0391">Immunity</keyword>
<evidence type="ECO:0000259" key="4">
    <source>
        <dbReference type="PROSITE" id="PS50835"/>
    </source>
</evidence>
<organism evidence="5 6">
    <name type="scientific">Chelonoidis abingdonii</name>
    <name type="common">Abingdon island giant tortoise</name>
    <name type="synonym">Testudo abingdonii</name>
    <dbReference type="NCBI Taxonomy" id="106734"/>
    <lineage>
        <taxon>Eukaryota</taxon>
        <taxon>Metazoa</taxon>
        <taxon>Chordata</taxon>
        <taxon>Craniata</taxon>
        <taxon>Vertebrata</taxon>
        <taxon>Euteleostomi</taxon>
        <taxon>Archelosauria</taxon>
        <taxon>Testudinata</taxon>
        <taxon>Testudines</taxon>
        <taxon>Cryptodira</taxon>
        <taxon>Durocryptodira</taxon>
        <taxon>Testudinoidea</taxon>
        <taxon>Testudinidae</taxon>
        <taxon>Chelonoidis</taxon>
    </lineage>
</organism>
<evidence type="ECO:0000256" key="3">
    <source>
        <dbReference type="ARBA" id="ARBA00023157"/>
    </source>
</evidence>
<dbReference type="Gene3D" id="2.60.40.10">
    <property type="entry name" value="Immunoglobulins"/>
    <property type="match status" value="2"/>
</dbReference>
<dbReference type="PANTHER" id="PTHR23268:SF28">
    <property type="entry name" value="T CELL RECEPTOR BETA VARIABLE 19"/>
    <property type="match status" value="1"/>
</dbReference>
<evidence type="ECO:0000313" key="6">
    <source>
        <dbReference type="Proteomes" id="UP000694404"/>
    </source>
</evidence>
<evidence type="ECO:0000256" key="2">
    <source>
        <dbReference type="ARBA" id="ARBA00022859"/>
    </source>
</evidence>
<name>A0A8C0H7D4_CHEAB</name>
<dbReference type="InterPro" id="IPR003599">
    <property type="entry name" value="Ig_sub"/>
</dbReference>
<keyword evidence="1" id="KW-0732">Signal</keyword>
<dbReference type="SMART" id="SM00409">
    <property type="entry name" value="IG"/>
    <property type="match status" value="2"/>
</dbReference>
<dbReference type="InterPro" id="IPR050413">
    <property type="entry name" value="TCR_beta_variable"/>
</dbReference>
<dbReference type="InterPro" id="IPR013783">
    <property type="entry name" value="Ig-like_fold"/>
</dbReference>
<dbReference type="Ensembl" id="ENSCABT00000021924.1">
    <property type="protein sequence ID" value="ENSCABP00000020017.1"/>
    <property type="gene ID" value="ENSCABG00000014751.1"/>
</dbReference>
<evidence type="ECO:0000313" key="5">
    <source>
        <dbReference type="Ensembl" id="ENSCABP00000020017.1"/>
    </source>
</evidence>
<dbReference type="PROSITE" id="PS50835">
    <property type="entry name" value="IG_LIKE"/>
    <property type="match status" value="1"/>
</dbReference>
<dbReference type="AlphaFoldDB" id="A0A8C0H7D4"/>
<dbReference type="InterPro" id="IPR036179">
    <property type="entry name" value="Ig-like_dom_sf"/>
</dbReference>
<dbReference type="InterPro" id="IPR007110">
    <property type="entry name" value="Ig-like_dom"/>
</dbReference>
<evidence type="ECO:0000256" key="1">
    <source>
        <dbReference type="ARBA" id="ARBA00022729"/>
    </source>
</evidence>
<dbReference type="InterPro" id="IPR003597">
    <property type="entry name" value="Ig_C1-set"/>
</dbReference>
<accession>A0A8C0H7D4</accession>
<reference evidence="5" key="1">
    <citation type="submission" date="2025-08" db="UniProtKB">
        <authorList>
            <consortium name="Ensembl"/>
        </authorList>
    </citation>
    <scope>IDENTIFICATION</scope>
</reference>
<feature type="domain" description="Ig-like" evidence="4">
    <location>
        <begin position="169"/>
        <end position="255"/>
    </location>
</feature>
<keyword evidence="3" id="KW-1015">Disulfide bond</keyword>
<dbReference type="Proteomes" id="UP000694404">
    <property type="component" value="Unplaced"/>
</dbReference>
<dbReference type="GO" id="GO:0005886">
    <property type="term" value="C:plasma membrane"/>
    <property type="evidence" value="ECO:0007669"/>
    <property type="project" value="TreeGrafter"/>
</dbReference>
<sequence length="363" mass="41454">MICVSAVNQDHLLPGREECAQAPLVQLLCLWVSEPGAKPQTDLFCCIAEVRFNQTLSLVLERGKIAELQCEQNTNYDYMYRYQQLQGKGLHLIYYSYDPAKVEPGNISERFTAIRLQIQLFQLKISPVKPEDSAVYFCTSSLDIVLQKQYFGDGTRLVVLEDGLNITSPKVAIFPPSKQEIKEKGKATLVCLVRDFYPDHVKLVWQVNDADREDGVRTDEFSTWDDTSKSYSLTSRLRISTQEWFNSKNSFRCAVKFHLDEVQYEVIRGGDESYMRSGNSTKLTYLVLLWKAMLYALLVSALLWRVKVSWPVGFCLGWQNQRFKNATGTLDAENASNGQRPTILSFLLPAIERLFSIYLAGFV</sequence>
<protein>
    <recommendedName>
        <fullName evidence="4">Ig-like domain-containing protein</fullName>
    </recommendedName>
</protein>
<dbReference type="SMART" id="SM00407">
    <property type="entry name" value="IGc1"/>
    <property type="match status" value="1"/>
</dbReference>
<proteinExistence type="predicted"/>
<dbReference type="GO" id="GO:0007166">
    <property type="term" value="P:cell surface receptor signaling pathway"/>
    <property type="evidence" value="ECO:0007669"/>
    <property type="project" value="TreeGrafter"/>
</dbReference>
<dbReference type="GO" id="GO:0002376">
    <property type="term" value="P:immune system process"/>
    <property type="evidence" value="ECO:0007669"/>
    <property type="project" value="UniProtKB-KW"/>
</dbReference>
<dbReference type="InterPro" id="IPR013106">
    <property type="entry name" value="Ig_V-set"/>
</dbReference>